<organism evidence="1 2">
    <name type="scientific">Zea mays</name>
    <name type="common">Maize</name>
    <dbReference type="NCBI Taxonomy" id="4577"/>
    <lineage>
        <taxon>Eukaryota</taxon>
        <taxon>Viridiplantae</taxon>
        <taxon>Streptophyta</taxon>
        <taxon>Embryophyta</taxon>
        <taxon>Tracheophyta</taxon>
        <taxon>Spermatophyta</taxon>
        <taxon>Magnoliopsida</taxon>
        <taxon>Liliopsida</taxon>
        <taxon>Poales</taxon>
        <taxon>Poaceae</taxon>
        <taxon>PACMAD clade</taxon>
        <taxon>Panicoideae</taxon>
        <taxon>Andropogonodae</taxon>
        <taxon>Andropogoneae</taxon>
        <taxon>Tripsacinae</taxon>
        <taxon>Zea</taxon>
    </lineage>
</organism>
<gene>
    <name evidence="1" type="ORF">Zm00014a_044598</name>
</gene>
<comment type="caution">
    <text evidence="1">The sequence shown here is derived from an EMBL/GenBank/DDBJ whole genome shotgun (WGS) entry which is preliminary data.</text>
</comment>
<dbReference type="AlphaFoldDB" id="A0A3L6G089"/>
<evidence type="ECO:0000313" key="1">
    <source>
        <dbReference type="EMBL" id="PWZ40582.1"/>
    </source>
</evidence>
<reference evidence="1 2" key="1">
    <citation type="journal article" date="2018" name="Nat. Genet.">
        <title>Extensive intraspecific gene order and gene structural variations between Mo17 and other maize genomes.</title>
        <authorList>
            <person name="Sun S."/>
            <person name="Zhou Y."/>
            <person name="Chen J."/>
            <person name="Shi J."/>
            <person name="Zhao H."/>
            <person name="Zhao H."/>
            <person name="Song W."/>
            <person name="Zhang M."/>
            <person name="Cui Y."/>
            <person name="Dong X."/>
            <person name="Liu H."/>
            <person name="Ma X."/>
            <person name="Jiao Y."/>
            <person name="Wang B."/>
            <person name="Wei X."/>
            <person name="Stein J.C."/>
            <person name="Glaubitz J.C."/>
            <person name="Lu F."/>
            <person name="Yu G."/>
            <person name="Liang C."/>
            <person name="Fengler K."/>
            <person name="Li B."/>
            <person name="Rafalski A."/>
            <person name="Schnable P.S."/>
            <person name="Ware D.H."/>
            <person name="Buckler E.S."/>
            <person name="Lai J."/>
        </authorList>
    </citation>
    <scope>NUCLEOTIDE SEQUENCE [LARGE SCALE GENOMIC DNA]</scope>
    <source>
        <strain evidence="2">cv. Missouri 17</strain>
        <tissue evidence="1">Seedling</tissue>
    </source>
</reference>
<dbReference type="EMBL" id="NCVQ01000003">
    <property type="protein sequence ID" value="PWZ40582.1"/>
    <property type="molecule type" value="Genomic_DNA"/>
</dbReference>
<dbReference type="Proteomes" id="UP000251960">
    <property type="component" value="Chromosome 2"/>
</dbReference>
<proteinExistence type="predicted"/>
<sequence>MMMMTIFTQAKGPLAELVRWSEPLGLEFESQWERISG</sequence>
<name>A0A3L6G089_MAIZE</name>
<protein>
    <submittedName>
        <fullName evidence="1">Uncharacterized protein</fullName>
    </submittedName>
</protein>
<evidence type="ECO:0000313" key="2">
    <source>
        <dbReference type="Proteomes" id="UP000251960"/>
    </source>
</evidence>
<accession>A0A3L6G089</accession>